<keyword evidence="7 8" id="KW-0472">Membrane</keyword>
<sequence length="350" mass="37142">MQGNIRVTNAFQIGLLGGLGVLTAILIGGAVATIANIIAYVFAAIFIALGLDPLVKRVTRLGLNRNLAIPLVAVTIFGFFGLLLWNLIPTLATEAAHFIDSVPNLIAGFTQLEWVRAMDQQFDGVIVDALERAGAYLADSQNWPTMLGGVVQVGLTIFNGFFGAIVVVILSVYFMASLERFKSWVYSLVALSRRKVFEQIAEQIAESIGRYVMGQVAIGLLAGIASLIMMTILGIPYALVLSALVFLFGLIPLIGPIIAAVLVSLVALSVSPTTALIAAIYYLIYMQVEAYLFSPRIMSKAVAVPGAVVVVAALAGGALLGVMGALIAIPVAASIILIIRQIWVPRQDSN</sequence>
<evidence type="ECO:0008006" key="11">
    <source>
        <dbReference type="Google" id="ProtNLM"/>
    </source>
</evidence>
<dbReference type="KEGG" id="rpla:A4Z71_02455"/>
<keyword evidence="5 8" id="KW-0812">Transmembrane</keyword>
<dbReference type="PANTHER" id="PTHR21716">
    <property type="entry name" value="TRANSMEMBRANE PROTEIN"/>
    <property type="match status" value="1"/>
</dbReference>
<dbReference type="STRING" id="535712.A4Z71_02455"/>
<name>A0A1D9DYJ5_9MICO</name>
<reference evidence="9 10" key="1">
    <citation type="journal article" date="2016" name="Biochim. Biophys. Acta">
        <title>Photochemical characterization of actinorhodopsin and its functional existence in the natural host.</title>
        <authorList>
            <person name="Nakamura S."/>
            <person name="Kikukawa T."/>
            <person name="Tamogami J."/>
            <person name="Kamiya M."/>
            <person name="Aizawa T."/>
            <person name="Hahn M.W."/>
            <person name="Ihara K."/>
            <person name="Kamo N."/>
            <person name="Demura M."/>
        </authorList>
    </citation>
    <scope>NUCLEOTIDE SEQUENCE [LARGE SCALE GENOMIC DNA]</scope>
    <source>
        <strain evidence="9 10">MWH-Dar1</strain>
    </source>
</reference>
<keyword evidence="4" id="KW-1003">Cell membrane</keyword>
<feature type="transmembrane region" description="Helical" evidence="8">
    <location>
        <begin position="245"/>
        <end position="268"/>
    </location>
</feature>
<evidence type="ECO:0000256" key="6">
    <source>
        <dbReference type="ARBA" id="ARBA00022989"/>
    </source>
</evidence>
<evidence type="ECO:0000256" key="5">
    <source>
        <dbReference type="ARBA" id="ARBA00022692"/>
    </source>
</evidence>
<feature type="transmembrane region" description="Helical" evidence="8">
    <location>
        <begin position="275"/>
        <end position="294"/>
    </location>
</feature>
<protein>
    <recommendedName>
        <fullName evidence="11">AI-2E family transporter</fullName>
    </recommendedName>
</protein>
<dbReference type="RefSeq" id="WP_084028388.1">
    <property type="nucleotide sequence ID" value="NZ_CP015208.1"/>
</dbReference>
<dbReference type="PANTHER" id="PTHR21716:SF53">
    <property type="entry name" value="PERMEASE PERM-RELATED"/>
    <property type="match status" value="1"/>
</dbReference>
<feature type="transmembrane region" description="Helical" evidence="8">
    <location>
        <begin position="12"/>
        <end position="31"/>
    </location>
</feature>
<dbReference type="InterPro" id="IPR002549">
    <property type="entry name" value="AI-2E-like"/>
</dbReference>
<comment type="subcellular location">
    <subcellularLocation>
        <location evidence="1">Cell membrane</location>
        <topology evidence="1">Multi-pass membrane protein</topology>
    </subcellularLocation>
</comment>
<evidence type="ECO:0000256" key="8">
    <source>
        <dbReference type="SAM" id="Phobius"/>
    </source>
</evidence>
<dbReference type="Pfam" id="PF01594">
    <property type="entry name" value="AI-2E_transport"/>
    <property type="match status" value="1"/>
</dbReference>
<keyword evidence="3" id="KW-0813">Transport</keyword>
<evidence type="ECO:0000313" key="9">
    <source>
        <dbReference type="EMBL" id="AOY55871.1"/>
    </source>
</evidence>
<keyword evidence="6 8" id="KW-1133">Transmembrane helix</keyword>
<evidence type="ECO:0000256" key="2">
    <source>
        <dbReference type="ARBA" id="ARBA00009773"/>
    </source>
</evidence>
<feature type="transmembrane region" description="Helical" evidence="8">
    <location>
        <begin position="306"/>
        <end position="339"/>
    </location>
</feature>
<dbReference type="EMBL" id="CP015208">
    <property type="protein sequence ID" value="AOY55871.1"/>
    <property type="molecule type" value="Genomic_DNA"/>
</dbReference>
<evidence type="ECO:0000256" key="4">
    <source>
        <dbReference type="ARBA" id="ARBA00022475"/>
    </source>
</evidence>
<evidence type="ECO:0000313" key="10">
    <source>
        <dbReference type="Proteomes" id="UP000243784"/>
    </source>
</evidence>
<dbReference type="GO" id="GO:0055085">
    <property type="term" value="P:transmembrane transport"/>
    <property type="evidence" value="ECO:0007669"/>
    <property type="project" value="TreeGrafter"/>
</dbReference>
<dbReference type="OrthoDB" id="4016357at2"/>
<dbReference type="AlphaFoldDB" id="A0A1D9DYJ5"/>
<evidence type="ECO:0000256" key="7">
    <source>
        <dbReference type="ARBA" id="ARBA00023136"/>
    </source>
</evidence>
<evidence type="ECO:0000256" key="3">
    <source>
        <dbReference type="ARBA" id="ARBA00022448"/>
    </source>
</evidence>
<dbReference type="Proteomes" id="UP000243784">
    <property type="component" value="Chromosome"/>
</dbReference>
<dbReference type="GO" id="GO:0005886">
    <property type="term" value="C:plasma membrane"/>
    <property type="evidence" value="ECO:0007669"/>
    <property type="project" value="UniProtKB-SubCell"/>
</dbReference>
<organism evidence="9 10">
    <name type="scientific">Candidatus Rhodoluna planktonica</name>
    <dbReference type="NCBI Taxonomy" id="535712"/>
    <lineage>
        <taxon>Bacteria</taxon>
        <taxon>Bacillati</taxon>
        <taxon>Actinomycetota</taxon>
        <taxon>Actinomycetes</taxon>
        <taxon>Micrococcales</taxon>
        <taxon>Microbacteriaceae</taxon>
        <taxon>Luna cluster</taxon>
        <taxon>Luna-1 subcluster</taxon>
        <taxon>Rhodoluna</taxon>
    </lineage>
</organism>
<feature type="transmembrane region" description="Helical" evidence="8">
    <location>
        <begin position="37"/>
        <end position="55"/>
    </location>
</feature>
<gene>
    <name evidence="9" type="ORF">A4Z71_02455</name>
</gene>
<comment type="similarity">
    <text evidence="2">Belongs to the autoinducer-2 exporter (AI-2E) (TC 2.A.86) family.</text>
</comment>
<evidence type="ECO:0000256" key="1">
    <source>
        <dbReference type="ARBA" id="ARBA00004651"/>
    </source>
</evidence>
<proteinExistence type="inferred from homology"/>
<keyword evidence="10" id="KW-1185">Reference proteome</keyword>
<feature type="transmembrane region" description="Helical" evidence="8">
    <location>
        <begin position="153"/>
        <end position="176"/>
    </location>
</feature>
<feature type="transmembrane region" description="Helical" evidence="8">
    <location>
        <begin position="216"/>
        <end position="239"/>
    </location>
</feature>
<feature type="transmembrane region" description="Helical" evidence="8">
    <location>
        <begin position="67"/>
        <end position="88"/>
    </location>
</feature>
<accession>A0A1D9DYJ5</accession>